<keyword evidence="4 8" id="KW-0732">Signal</keyword>
<feature type="signal peptide" evidence="8">
    <location>
        <begin position="1"/>
        <end position="29"/>
    </location>
</feature>
<evidence type="ECO:0000256" key="7">
    <source>
        <dbReference type="ARBA" id="ARBA00023098"/>
    </source>
</evidence>
<comment type="similarity">
    <text evidence="2">Belongs to the 'GDSL' lipolytic enzyme family.</text>
</comment>
<dbReference type="InterPro" id="IPR051238">
    <property type="entry name" value="GDSL_esterase/lipase"/>
</dbReference>
<dbReference type="Pfam" id="PF00657">
    <property type="entry name" value="Lipase_GDSL"/>
    <property type="match status" value="1"/>
</dbReference>
<dbReference type="GO" id="GO:0016788">
    <property type="term" value="F:hydrolase activity, acting on ester bonds"/>
    <property type="evidence" value="ECO:0007669"/>
    <property type="project" value="InterPro"/>
</dbReference>
<keyword evidence="6" id="KW-0442">Lipid degradation</keyword>
<sequence length="229" mass="25370">MGSGGLRAWRILVAILVAAVSNWQHRACGLPPQVPCLFIFGDSLSDNGNNMVLSTNVKASYLPYGVDFPYGTSGRCSNGLNLPDVIAELLGFENYIPPFGAGGCKDFMNGVNYASSAGGILEMTASLLMLPASTWANAYIYAVEMGYNDYLNNYNSEGYNSSKIYTPEQFVQLLVQTYETQLEVSRDIEHVYWDGAHYTEARARIFAERAYKRQLAVDGWMHIHMTSLN</sequence>
<dbReference type="GO" id="GO:0016042">
    <property type="term" value="P:lipid catabolic process"/>
    <property type="evidence" value="ECO:0007669"/>
    <property type="project" value="UniProtKB-KW"/>
</dbReference>
<keyword evidence="7" id="KW-0443">Lipid metabolism</keyword>
<protein>
    <recommendedName>
        <fullName evidence="11">GDSL esterase/lipase</fullName>
    </recommendedName>
</protein>
<dbReference type="InterPro" id="IPR001087">
    <property type="entry name" value="GDSL"/>
</dbReference>
<accession>A0A5N5KPV1</accession>
<evidence type="ECO:0000256" key="5">
    <source>
        <dbReference type="ARBA" id="ARBA00022801"/>
    </source>
</evidence>
<dbReference type="EMBL" id="VDCV01000012">
    <property type="protein sequence ID" value="KAB5532432.1"/>
    <property type="molecule type" value="Genomic_DNA"/>
</dbReference>
<proteinExistence type="inferred from homology"/>
<evidence type="ECO:0000313" key="9">
    <source>
        <dbReference type="EMBL" id="KAB5532432.1"/>
    </source>
</evidence>
<dbReference type="PANTHER" id="PTHR45650:SF9">
    <property type="entry name" value="SGNH HYDROLASE-TYPE ESTERASE DOMAIN-CONTAINING PROTEIN"/>
    <property type="match status" value="1"/>
</dbReference>
<evidence type="ECO:0000256" key="1">
    <source>
        <dbReference type="ARBA" id="ARBA00004613"/>
    </source>
</evidence>
<evidence type="ECO:0008006" key="11">
    <source>
        <dbReference type="Google" id="ProtNLM"/>
    </source>
</evidence>
<organism evidence="9 10">
    <name type="scientific">Salix brachista</name>
    <dbReference type="NCBI Taxonomy" id="2182728"/>
    <lineage>
        <taxon>Eukaryota</taxon>
        <taxon>Viridiplantae</taxon>
        <taxon>Streptophyta</taxon>
        <taxon>Embryophyta</taxon>
        <taxon>Tracheophyta</taxon>
        <taxon>Spermatophyta</taxon>
        <taxon>Magnoliopsida</taxon>
        <taxon>eudicotyledons</taxon>
        <taxon>Gunneridae</taxon>
        <taxon>Pentapetalae</taxon>
        <taxon>rosids</taxon>
        <taxon>fabids</taxon>
        <taxon>Malpighiales</taxon>
        <taxon>Salicaceae</taxon>
        <taxon>Saliceae</taxon>
        <taxon>Salix</taxon>
    </lineage>
</organism>
<comment type="subcellular location">
    <subcellularLocation>
        <location evidence="1">Secreted</location>
    </subcellularLocation>
</comment>
<dbReference type="Proteomes" id="UP000326939">
    <property type="component" value="Chromosome 12"/>
</dbReference>
<dbReference type="Gene3D" id="3.40.50.1110">
    <property type="entry name" value="SGNH hydrolase"/>
    <property type="match status" value="1"/>
</dbReference>
<keyword evidence="3" id="KW-0964">Secreted</keyword>
<evidence type="ECO:0000256" key="2">
    <source>
        <dbReference type="ARBA" id="ARBA00008668"/>
    </source>
</evidence>
<evidence type="ECO:0000256" key="6">
    <source>
        <dbReference type="ARBA" id="ARBA00022963"/>
    </source>
</evidence>
<evidence type="ECO:0000256" key="4">
    <source>
        <dbReference type="ARBA" id="ARBA00022729"/>
    </source>
</evidence>
<evidence type="ECO:0000256" key="8">
    <source>
        <dbReference type="SAM" id="SignalP"/>
    </source>
</evidence>
<dbReference type="AlphaFoldDB" id="A0A5N5KPV1"/>
<dbReference type="InterPro" id="IPR036514">
    <property type="entry name" value="SGNH_hydro_sf"/>
</dbReference>
<keyword evidence="5" id="KW-0378">Hydrolase</keyword>
<name>A0A5N5KPV1_9ROSI</name>
<gene>
    <name evidence="9" type="ORF">DKX38_019102</name>
</gene>
<comment type="caution">
    <text evidence="9">The sequence shown here is derived from an EMBL/GenBank/DDBJ whole genome shotgun (WGS) entry which is preliminary data.</text>
</comment>
<dbReference type="PANTHER" id="PTHR45650">
    <property type="entry name" value="GDSL-LIKE LIPASE/ACYLHYDROLASE-RELATED"/>
    <property type="match status" value="1"/>
</dbReference>
<evidence type="ECO:0000256" key="3">
    <source>
        <dbReference type="ARBA" id="ARBA00022525"/>
    </source>
</evidence>
<evidence type="ECO:0000313" key="10">
    <source>
        <dbReference type="Proteomes" id="UP000326939"/>
    </source>
</evidence>
<keyword evidence="10" id="KW-1185">Reference proteome</keyword>
<reference evidence="10" key="1">
    <citation type="journal article" date="2019" name="Gigascience">
        <title>De novo genome assembly of the endangered Acer yangbiense, a plant species with extremely small populations endemic to Yunnan Province, China.</title>
        <authorList>
            <person name="Yang J."/>
            <person name="Wariss H.M."/>
            <person name="Tao L."/>
            <person name="Zhang R."/>
            <person name="Yun Q."/>
            <person name="Hollingsworth P."/>
            <person name="Dao Z."/>
            <person name="Luo G."/>
            <person name="Guo H."/>
            <person name="Ma Y."/>
            <person name="Sun W."/>
        </authorList>
    </citation>
    <scope>NUCLEOTIDE SEQUENCE [LARGE SCALE GENOMIC DNA]</scope>
    <source>
        <strain evidence="10">cv. br00</strain>
    </source>
</reference>
<feature type="chain" id="PRO_5024342601" description="GDSL esterase/lipase" evidence="8">
    <location>
        <begin position="30"/>
        <end position="229"/>
    </location>
</feature>
<dbReference type="GO" id="GO:0005576">
    <property type="term" value="C:extracellular region"/>
    <property type="evidence" value="ECO:0007669"/>
    <property type="project" value="UniProtKB-SubCell"/>
</dbReference>